<dbReference type="PIRSF" id="PIRSF037505">
    <property type="entry name" value="Betaine_HMT"/>
    <property type="match status" value="1"/>
</dbReference>
<keyword evidence="2" id="KW-0808">Transferase</keyword>
<dbReference type="PROSITE" id="PS50970">
    <property type="entry name" value="HCY"/>
    <property type="match status" value="1"/>
</dbReference>
<dbReference type="Pfam" id="PF02574">
    <property type="entry name" value="S-methyl_trans"/>
    <property type="match status" value="1"/>
</dbReference>
<dbReference type="GO" id="GO:0032259">
    <property type="term" value="P:methylation"/>
    <property type="evidence" value="ECO:0007669"/>
    <property type="project" value="UniProtKB-KW"/>
</dbReference>
<keyword evidence="1" id="KW-0489">Methyltransferase</keyword>
<feature type="domain" description="Hcy-binding" evidence="3">
    <location>
        <begin position="5"/>
        <end position="301"/>
    </location>
</feature>
<proteinExistence type="predicted"/>
<dbReference type="GO" id="GO:0009086">
    <property type="term" value="P:methionine biosynthetic process"/>
    <property type="evidence" value="ECO:0007669"/>
    <property type="project" value="InterPro"/>
</dbReference>
<name>A0A381ZLY5_9ZZZZ</name>
<dbReference type="GO" id="GO:0008168">
    <property type="term" value="F:methyltransferase activity"/>
    <property type="evidence" value="ECO:0007669"/>
    <property type="project" value="UniProtKB-KW"/>
</dbReference>
<evidence type="ECO:0000256" key="1">
    <source>
        <dbReference type="ARBA" id="ARBA00022603"/>
    </source>
</evidence>
<evidence type="ECO:0000313" key="4">
    <source>
        <dbReference type="EMBL" id="SVA89981.1"/>
    </source>
</evidence>
<dbReference type="Gene3D" id="3.20.20.330">
    <property type="entry name" value="Homocysteine-binding-like domain"/>
    <property type="match status" value="1"/>
</dbReference>
<organism evidence="4">
    <name type="scientific">marine metagenome</name>
    <dbReference type="NCBI Taxonomy" id="408172"/>
    <lineage>
        <taxon>unclassified sequences</taxon>
        <taxon>metagenomes</taxon>
        <taxon>ecological metagenomes</taxon>
    </lineage>
</organism>
<dbReference type="PANTHER" id="PTHR11103">
    <property type="entry name" value="SLR1189 PROTEIN"/>
    <property type="match status" value="1"/>
</dbReference>
<dbReference type="GO" id="GO:0008270">
    <property type="term" value="F:zinc ion binding"/>
    <property type="evidence" value="ECO:0007669"/>
    <property type="project" value="InterPro"/>
</dbReference>
<protein>
    <recommendedName>
        <fullName evidence="3">Hcy-binding domain-containing protein</fullName>
    </recommendedName>
</protein>
<sequence length="301" mass="32392">MSRYSTLIDRIEGGEQVFIDGATGTEIERRGVPQLDNAWNGGGALSHPEILRAVHEDYIRAGAEIVISNTFATLKSALRDAGLEEDFDAYNRRGVELACEARAALGANTVVVAGGISHWSWSGNHPTLEELRDNATEQAAIMKEAGADLIMLEMMSKVEPMLAVLDGVQDCGLPVWVGLSCKLDSNGTPRLYDSDHTIGEQTLADAIHALKGRNVPLISIMHTEVSYVDACLDVVEEMWVGPVGVYAHSGNYVGGKWIFNSVISPADYATAAEGWRNRGVRVIGGCCGVGPTHIRALTTKE</sequence>
<dbReference type="SUPFAM" id="SSF82282">
    <property type="entry name" value="Homocysteine S-methyltransferase"/>
    <property type="match status" value="1"/>
</dbReference>
<evidence type="ECO:0000259" key="3">
    <source>
        <dbReference type="PROSITE" id="PS50970"/>
    </source>
</evidence>
<accession>A0A381ZLY5</accession>
<dbReference type="AlphaFoldDB" id="A0A381ZLY5"/>
<reference evidence="4" key="1">
    <citation type="submission" date="2018-05" db="EMBL/GenBank/DDBJ databases">
        <authorList>
            <person name="Lanie J.A."/>
            <person name="Ng W.-L."/>
            <person name="Kazmierczak K.M."/>
            <person name="Andrzejewski T.M."/>
            <person name="Davidsen T.M."/>
            <person name="Wayne K.J."/>
            <person name="Tettelin H."/>
            <person name="Glass J.I."/>
            <person name="Rusch D."/>
            <person name="Podicherti R."/>
            <person name="Tsui H.-C.T."/>
            <person name="Winkler M.E."/>
        </authorList>
    </citation>
    <scope>NUCLEOTIDE SEQUENCE</scope>
</reference>
<gene>
    <name evidence="4" type="ORF">METZ01_LOCUS142835</name>
</gene>
<dbReference type="InterPro" id="IPR003726">
    <property type="entry name" value="HCY_dom"/>
</dbReference>
<dbReference type="InterPro" id="IPR017226">
    <property type="entry name" value="BHMT-like"/>
</dbReference>
<dbReference type="PANTHER" id="PTHR11103:SF18">
    <property type="entry name" value="SLR1189 PROTEIN"/>
    <property type="match status" value="1"/>
</dbReference>
<dbReference type="EMBL" id="UINC01021755">
    <property type="protein sequence ID" value="SVA89981.1"/>
    <property type="molecule type" value="Genomic_DNA"/>
</dbReference>
<dbReference type="InterPro" id="IPR036589">
    <property type="entry name" value="HCY_dom_sf"/>
</dbReference>
<evidence type="ECO:0000256" key="2">
    <source>
        <dbReference type="ARBA" id="ARBA00022679"/>
    </source>
</evidence>